<evidence type="ECO:0000256" key="1">
    <source>
        <dbReference type="SAM" id="MobiDB-lite"/>
    </source>
</evidence>
<comment type="caution">
    <text evidence="2">The sequence shown here is derived from an EMBL/GenBank/DDBJ whole genome shotgun (WGS) entry which is preliminary data.</text>
</comment>
<sequence length="356" mass="41405">MMSMKNIDNGKKSLKVGRSKDGHPLRMRVDGITIVSMVDGKREKNTIRDWVKNIMGMTEHYSVEPVYHKKNGKNHYQKGVKISSGSTMLVRIDYKPYRDNVGNIRFEFRPQHLTENGMNKLILWLAESGLADLIFTIFKRAWVTRLDVALDVYNCTLEDYFFGLKRCYTGNMNLEGDSRGLTLGTVYSHLQMSIYEKTDLFGVESSIEKVETLGKNILRVDEYADFLRIEARIRPKNTPHSKQANRAIRLADLDKLVNPFESLQIYHKGLDNMLHGTDNRFSYKKGHTLARNKHDFLKRIGARKMPKHQEKVFKQYEYELLNKGEVWSFWPDCKAKLGLLGNPPLWVATNRNRYFS</sequence>
<organism evidence="2 3">
    <name type="scientific">Buttiauxella brennerae ATCC 51605</name>
    <dbReference type="NCBI Taxonomy" id="1354251"/>
    <lineage>
        <taxon>Bacteria</taxon>
        <taxon>Pseudomonadati</taxon>
        <taxon>Pseudomonadota</taxon>
        <taxon>Gammaproteobacteria</taxon>
        <taxon>Enterobacterales</taxon>
        <taxon>Enterobacteriaceae</taxon>
        <taxon>Buttiauxella</taxon>
    </lineage>
</organism>
<dbReference type="Proteomes" id="UP000078410">
    <property type="component" value="Unassembled WGS sequence"/>
</dbReference>
<dbReference type="EMBL" id="LXER01000011">
    <property type="protein sequence ID" value="OAT32780.1"/>
    <property type="molecule type" value="Genomic_DNA"/>
</dbReference>
<name>A0A1B7ISI0_9ENTR</name>
<evidence type="ECO:0000313" key="3">
    <source>
        <dbReference type="Proteomes" id="UP000078410"/>
    </source>
</evidence>
<protein>
    <submittedName>
        <fullName evidence="2">Uncharacterized protein</fullName>
    </submittedName>
</protein>
<feature type="region of interest" description="Disordered" evidence="1">
    <location>
        <begin position="1"/>
        <end position="22"/>
    </location>
</feature>
<dbReference type="AlphaFoldDB" id="A0A1B7ISI0"/>
<reference evidence="2 3" key="1">
    <citation type="submission" date="2016-04" db="EMBL/GenBank/DDBJ databases">
        <title>ATOL: Assembling a taxonomically balanced genome-scale reconstruction of the evolutionary history of the Enterobacteriaceae.</title>
        <authorList>
            <person name="Plunkett G.III."/>
            <person name="Neeno-Eckwall E.C."/>
            <person name="Glasner J.D."/>
            <person name="Perna N.T."/>
        </authorList>
    </citation>
    <scope>NUCLEOTIDE SEQUENCE [LARGE SCALE GENOMIC DNA]</scope>
    <source>
        <strain evidence="2 3">ATCC 51605</strain>
    </source>
</reference>
<gene>
    <name evidence="2" type="ORF">M975_1217</name>
</gene>
<accession>A0A1B7ISI0</accession>
<keyword evidence="3" id="KW-1185">Reference proteome</keyword>
<proteinExistence type="predicted"/>
<evidence type="ECO:0000313" key="2">
    <source>
        <dbReference type="EMBL" id="OAT32780.1"/>
    </source>
</evidence>
<dbReference type="PATRIC" id="fig|1354251.4.peg.1249"/>